<name>A0AAJ4SER6_MAMSC</name>
<comment type="caution">
    <text evidence="1">The sequence shown here is derived from an EMBL/GenBank/DDBJ whole genome shotgun (WGS) entry which is preliminary data.</text>
</comment>
<organism evidence="1 2">
    <name type="scientific">Mammaliicoccus sciuri</name>
    <name type="common">Staphylococcus sciuri</name>
    <dbReference type="NCBI Taxonomy" id="1296"/>
    <lineage>
        <taxon>Bacteria</taxon>
        <taxon>Bacillati</taxon>
        <taxon>Bacillota</taxon>
        <taxon>Bacilli</taxon>
        <taxon>Bacillales</taxon>
        <taxon>Staphylococcaceae</taxon>
        <taxon>Mammaliicoccus</taxon>
    </lineage>
</organism>
<dbReference type="Proteomes" id="UP000274792">
    <property type="component" value="Unassembled WGS sequence"/>
</dbReference>
<proteinExistence type="predicted"/>
<dbReference type="RefSeq" id="WP_126477911.1">
    <property type="nucleotide sequence ID" value="NZ_RXWV01000094.1"/>
</dbReference>
<protein>
    <submittedName>
        <fullName evidence="1">Uncharacterized protein</fullName>
    </submittedName>
</protein>
<reference evidence="1 2" key="1">
    <citation type="submission" date="2018-10" db="EMBL/GenBank/DDBJ databases">
        <title>A collection Staphylococci species genome sequencing.</title>
        <authorList>
            <person name="Cole K."/>
        </authorList>
    </citation>
    <scope>NUCLEOTIDE SEQUENCE [LARGE SCALE GENOMIC DNA]</scope>
    <source>
        <strain evidence="2">NCTC 12218</strain>
    </source>
</reference>
<evidence type="ECO:0000313" key="2">
    <source>
        <dbReference type="Proteomes" id="UP000274792"/>
    </source>
</evidence>
<evidence type="ECO:0000313" key="1">
    <source>
        <dbReference type="EMBL" id="RTX70522.1"/>
    </source>
</evidence>
<accession>A0AAJ4SER6</accession>
<dbReference type="EMBL" id="RXWV01000094">
    <property type="protein sequence ID" value="RTX70522.1"/>
    <property type="molecule type" value="Genomic_DNA"/>
</dbReference>
<sequence>MDKFQKIFNNSEFCDETFTFKCTSVIKYDNALLGKCGIFFTNNYMLILNEDITKIIFYYNIHKIDKKDQIISRKLVLDIPVDYTKLELDFKFDKDRQLFLKNLHMILGSKKSEFESYIGVDTIKKWPKGYIPFEELKTLRQLFDLELISEEEYLITKSDILKDYF</sequence>
<dbReference type="AlphaFoldDB" id="A0AAJ4SER6"/>
<gene>
    <name evidence="1" type="ORF">CD117_13695</name>
</gene>